<protein>
    <submittedName>
        <fullName evidence="1">Anthranilate synthase component 1 like</fullName>
    </submittedName>
</protein>
<dbReference type="Gramene" id="PSS07227">
    <property type="protein sequence ID" value="PSS07227"/>
    <property type="gene ID" value="CEY00_Acc17565"/>
</dbReference>
<dbReference type="AlphaFoldDB" id="A0A2R6QF17"/>
<dbReference type="Proteomes" id="UP000241394">
    <property type="component" value="Chromosome LG16"/>
</dbReference>
<reference evidence="1 2" key="1">
    <citation type="submission" date="2017-07" db="EMBL/GenBank/DDBJ databases">
        <title>An improved, manually edited Actinidia chinensis var. chinensis (kiwifruit) genome highlights the challenges associated with draft genomes and gene prediction in plants.</title>
        <authorList>
            <person name="Pilkington S."/>
            <person name="Crowhurst R."/>
            <person name="Hilario E."/>
            <person name="Nardozza S."/>
            <person name="Fraser L."/>
            <person name="Peng Y."/>
            <person name="Gunaseelan K."/>
            <person name="Simpson R."/>
            <person name="Tahir J."/>
            <person name="Deroles S."/>
            <person name="Templeton K."/>
            <person name="Luo Z."/>
            <person name="Davy M."/>
            <person name="Cheng C."/>
            <person name="Mcneilage M."/>
            <person name="Scaglione D."/>
            <person name="Liu Y."/>
            <person name="Zhang Q."/>
            <person name="Datson P."/>
            <person name="De Silva N."/>
            <person name="Gardiner S."/>
            <person name="Bassett H."/>
            <person name="Chagne D."/>
            <person name="Mccallum J."/>
            <person name="Dzierzon H."/>
            <person name="Deng C."/>
            <person name="Wang Y.-Y."/>
            <person name="Barron N."/>
            <person name="Manako K."/>
            <person name="Bowen J."/>
            <person name="Foster T."/>
            <person name="Erridge Z."/>
            <person name="Tiffin H."/>
            <person name="Waite C."/>
            <person name="Davies K."/>
            <person name="Grierson E."/>
            <person name="Laing W."/>
            <person name="Kirk R."/>
            <person name="Chen X."/>
            <person name="Wood M."/>
            <person name="Montefiori M."/>
            <person name="Brummell D."/>
            <person name="Schwinn K."/>
            <person name="Catanach A."/>
            <person name="Fullerton C."/>
            <person name="Li D."/>
            <person name="Meiyalaghan S."/>
            <person name="Nieuwenhuizen N."/>
            <person name="Read N."/>
            <person name="Prakash R."/>
            <person name="Hunter D."/>
            <person name="Zhang H."/>
            <person name="Mckenzie M."/>
            <person name="Knabel M."/>
            <person name="Harris A."/>
            <person name="Allan A."/>
            <person name="Chen A."/>
            <person name="Janssen B."/>
            <person name="Plunkett B."/>
            <person name="Dwamena C."/>
            <person name="Voogd C."/>
            <person name="Leif D."/>
            <person name="Lafferty D."/>
            <person name="Souleyre E."/>
            <person name="Varkonyi-Gasic E."/>
            <person name="Gambi F."/>
            <person name="Hanley J."/>
            <person name="Yao J.-L."/>
            <person name="Cheung J."/>
            <person name="David K."/>
            <person name="Warren B."/>
            <person name="Marsh K."/>
            <person name="Snowden K."/>
            <person name="Lin-Wang K."/>
            <person name="Brian L."/>
            <person name="Martinez-Sanchez M."/>
            <person name="Wang M."/>
            <person name="Ileperuma N."/>
            <person name="Macnee N."/>
            <person name="Campin R."/>
            <person name="Mcatee P."/>
            <person name="Drummond R."/>
            <person name="Espley R."/>
            <person name="Ireland H."/>
            <person name="Wu R."/>
            <person name="Atkinson R."/>
            <person name="Karunairetnam S."/>
            <person name="Bulley S."/>
            <person name="Chunkath S."/>
            <person name="Hanley Z."/>
            <person name="Storey R."/>
            <person name="Thrimawithana A."/>
            <person name="Thomson S."/>
            <person name="David C."/>
            <person name="Testolin R."/>
        </authorList>
    </citation>
    <scope>NUCLEOTIDE SEQUENCE [LARGE SCALE GENOMIC DNA]</scope>
    <source>
        <strain evidence="2">cv. Red5</strain>
        <tissue evidence="1">Young leaf</tissue>
    </source>
</reference>
<evidence type="ECO:0000313" key="1">
    <source>
        <dbReference type="EMBL" id="PSS07227.1"/>
    </source>
</evidence>
<proteinExistence type="predicted"/>
<keyword evidence="2" id="KW-1185">Reference proteome</keyword>
<sequence length="146" mass="15869">MSQSLKLIPPSLSSKEKDIVESVNEKRKLPTAQELVGHYEAQGLDTKEASAKVIEDLQNALFRVVTSNRKKKDLEAKFMAETSRKLDVIYSRLVHLDMKLDSKPGYGGALAIGVASAGFGSIFPSHVAPAFANIWNAVRSATGPRS</sequence>
<comment type="caution">
    <text evidence="1">The sequence shown here is derived from an EMBL/GenBank/DDBJ whole genome shotgun (WGS) entry which is preliminary data.</text>
</comment>
<name>A0A2R6QF17_ACTCC</name>
<dbReference type="EMBL" id="NKQK01000016">
    <property type="protein sequence ID" value="PSS07227.1"/>
    <property type="molecule type" value="Genomic_DNA"/>
</dbReference>
<reference evidence="2" key="2">
    <citation type="journal article" date="2018" name="BMC Genomics">
        <title>A manually annotated Actinidia chinensis var. chinensis (kiwifruit) genome highlights the challenges associated with draft genomes and gene prediction in plants.</title>
        <authorList>
            <person name="Pilkington S.M."/>
            <person name="Crowhurst R."/>
            <person name="Hilario E."/>
            <person name="Nardozza S."/>
            <person name="Fraser L."/>
            <person name="Peng Y."/>
            <person name="Gunaseelan K."/>
            <person name="Simpson R."/>
            <person name="Tahir J."/>
            <person name="Deroles S.C."/>
            <person name="Templeton K."/>
            <person name="Luo Z."/>
            <person name="Davy M."/>
            <person name="Cheng C."/>
            <person name="McNeilage M."/>
            <person name="Scaglione D."/>
            <person name="Liu Y."/>
            <person name="Zhang Q."/>
            <person name="Datson P."/>
            <person name="De Silva N."/>
            <person name="Gardiner S.E."/>
            <person name="Bassett H."/>
            <person name="Chagne D."/>
            <person name="McCallum J."/>
            <person name="Dzierzon H."/>
            <person name="Deng C."/>
            <person name="Wang Y.Y."/>
            <person name="Barron L."/>
            <person name="Manako K."/>
            <person name="Bowen J."/>
            <person name="Foster T.M."/>
            <person name="Erridge Z.A."/>
            <person name="Tiffin H."/>
            <person name="Waite C.N."/>
            <person name="Davies K.M."/>
            <person name="Grierson E.P."/>
            <person name="Laing W.A."/>
            <person name="Kirk R."/>
            <person name="Chen X."/>
            <person name="Wood M."/>
            <person name="Montefiori M."/>
            <person name="Brummell D.A."/>
            <person name="Schwinn K.E."/>
            <person name="Catanach A."/>
            <person name="Fullerton C."/>
            <person name="Li D."/>
            <person name="Meiyalaghan S."/>
            <person name="Nieuwenhuizen N."/>
            <person name="Read N."/>
            <person name="Prakash R."/>
            <person name="Hunter D."/>
            <person name="Zhang H."/>
            <person name="McKenzie M."/>
            <person name="Knabel M."/>
            <person name="Harris A."/>
            <person name="Allan A.C."/>
            <person name="Gleave A."/>
            <person name="Chen A."/>
            <person name="Janssen B.J."/>
            <person name="Plunkett B."/>
            <person name="Ampomah-Dwamena C."/>
            <person name="Voogd C."/>
            <person name="Leif D."/>
            <person name="Lafferty D."/>
            <person name="Souleyre E.J.F."/>
            <person name="Varkonyi-Gasic E."/>
            <person name="Gambi F."/>
            <person name="Hanley J."/>
            <person name="Yao J.L."/>
            <person name="Cheung J."/>
            <person name="David K.M."/>
            <person name="Warren B."/>
            <person name="Marsh K."/>
            <person name="Snowden K.C."/>
            <person name="Lin-Wang K."/>
            <person name="Brian L."/>
            <person name="Martinez-Sanchez M."/>
            <person name="Wang M."/>
            <person name="Ileperuma N."/>
            <person name="Macnee N."/>
            <person name="Campin R."/>
            <person name="McAtee P."/>
            <person name="Drummond R.S.M."/>
            <person name="Espley R.V."/>
            <person name="Ireland H.S."/>
            <person name="Wu R."/>
            <person name="Atkinson R.G."/>
            <person name="Karunairetnam S."/>
            <person name="Bulley S."/>
            <person name="Chunkath S."/>
            <person name="Hanley Z."/>
            <person name="Storey R."/>
            <person name="Thrimawithana A.H."/>
            <person name="Thomson S."/>
            <person name="David C."/>
            <person name="Testolin R."/>
            <person name="Huang H."/>
            <person name="Hellens R.P."/>
            <person name="Schaffer R.J."/>
        </authorList>
    </citation>
    <scope>NUCLEOTIDE SEQUENCE [LARGE SCALE GENOMIC DNA]</scope>
    <source>
        <strain evidence="2">cv. Red5</strain>
    </source>
</reference>
<dbReference type="OrthoDB" id="1908822at2759"/>
<evidence type="ECO:0000313" key="2">
    <source>
        <dbReference type="Proteomes" id="UP000241394"/>
    </source>
</evidence>
<accession>A0A2R6QF17</accession>
<dbReference type="OMA" id="HYESKGM"/>
<gene>
    <name evidence="1" type="ORF">CEY00_Acc17565</name>
</gene>
<dbReference type="InParanoid" id="A0A2R6QF17"/>
<dbReference type="FunCoup" id="A0A2R6QF17">
    <property type="interactions" value="185"/>
</dbReference>
<organism evidence="1 2">
    <name type="scientific">Actinidia chinensis var. chinensis</name>
    <name type="common">Chinese soft-hair kiwi</name>
    <dbReference type="NCBI Taxonomy" id="1590841"/>
    <lineage>
        <taxon>Eukaryota</taxon>
        <taxon>Viridiplantae</taxon>
        <taxon>Streptophyta</taxon>
        <taxon>Embryophyta</taxon>
        <taxon>Tracheophyta</taxon>
        <taxon>Spermatophyta</taxon>
        <taxon>Magnoliopsida</taxon>
        <taxon>eudicotyledons</taxon>
        <taxon>Gunneridae</taxon>
        <taxon>Pentapetalae</taxon>
        <taxon>asterids</taxon>
        <taxon>Ericales</taxon>
        <taxon>Actinidiaceae</taxon>
        <taxon>Actinidia</taxon>
    </lineage>
</organism>